<accession>A0A443QDX9</accession>
<sequence>MALLAQLPLRYGLYSSFVGPFLYILFGSCKDITIGPTSIMAIITAQYVLMGGLNYALLLSFLAGIIQLITGFLNLG</sequence>
<dbReference type="VEuPathDB" id="VectorBase:LDEU014406"/>
<dbReference type="STRING" id="299467.A0A443QDX9"/>
<feature type="non-terminal residue" evidence="7">
    <location>
        <position position="76"/>
    </location>
</feature>
<dbReference type="GO" id="GO:0016020">
    <property type="term" value="C:membrane"/>
    <property type="evidence" value="ECO:0007669"/>
    <property type="project" value="UniProtKB-SubCell"/>
</dbReference>
<proteinExistence type="predicted"/>
<keyword evidence="4 5" id="KW-0472">Membrane</keyword>
<reference evidence="7 8" key="1">
    <citation type="journal article" date="2018" name="Gigascience">
        <title>Genomes of trombidid mites reveal novel predicted allergens and laterally-transferred genes associated with secondary metabolism.</title>
        <authorList>
            <person name="Dong X."/>
            <person name="Chaisiri K."/>
            <person name="Xia D."/>
            <person name="Armstrong S.D."/>
            <person name="Fang Y."/>
            <person name="Donnelly M.J."/>
            <person name="Kadowaki T."/>
            <person name="McGarry J.W."/>
            <person name="Darby A.C."/>
            <person name="Makepeace B.L."/>
        </authorList>
    </citation>
    <scope>NUCLEOTIDE SEQUENCE [LARGE SCALE GENOMIC DNA]</scope>
    <source>
        <strain evidence="7">UoL-UT</strain>
    </source>
</reference>
<keyword evidence="2 5" id="KW-0812">Transmembrane</keyword>
<dbReference type="GO" id="GO:0055085">
    <property type="term" value="P:transmembrane transport"/>
    <property type="evidence" value="ECO:0007669"/>
    <property type="project" value="InterPro"/>
</dbReference>
<protein>
    <submittedName>
        <fullName evidence="7">Sulfate/anion exchanger-like protein</fullName>
    </submittedName>
</protein>
<evidence type="ECO:0000256" key="5">
    <source>
        <dbReference type="SAM" id="Phobius"/>
    </source>
</evidence>
<evidence type="ECO:0000259" key="6">
    <source>
        <dbReference type="Pfam" id="PF00916"/>
    </source>
</evidence>
<evidence type="ECO:0000256" key="1">
    <source>
        <dbReference type="ARBA" id="ARBA00004141"/>
    </source>
</evidence>
<comment type="subcellular location">
    <subcellularLocation>
        <location evidence="1">Membrane</location>
        <topology evidence="1">Multi-pass membrane protein</topology>
    </subcellularLocation>
</comment>
<evidence type="ECO:0000256" key="4">
    <source>
        <dbReference type="ARBA" id="ARBA00023136"/>
    </source>
</evidence>
<dbReference type="Pfam" id="PF00916">
    <property type="entry name" value="Sulfate_transp"/>
    <property type="match status" value="1"/>
</dbReference>
<dbReference type="OrthoDB" id="288203at2759"/>
<evidence type="ECO:0000313" key="7">
    <source>
        <dbReference type="EMBL" id="RWS01243.1"/>
    </source>
</evidence>
<keyword evidence="8" id="KW-1185">Reference proteome</keyword>
<keyword evidence="3 5" id="KW-1133">Transmembrane helix</keyword>
<dbReference type="PANTHER" id="PTHR11814">
    <property type="entry name" value="SULFATE TRANSPORTER"/>
    <property type="match status" value="1"/>
</dbReference>
<organism evidence="7 8">
    <name type="scientific">Leptotrombidium deliense</name>
    <dbReference type="NCBI Taxonomy" id="299467"/>
    <lineage>
        <taxon>Eukaryota</taxon>
        <taxon>Metazoa</taxon>
        <taxon>Ecdysozoa</taxon>
        <taxon>Arthropoda</taxon>
        <taxon>Chelicerata</taxon>
        <taxon>Arachnida</taxon>
        <taxon>Acari</taxon>
        <taxon>Acariformes</taxon>
        <taxon>Trombidiformes</taxon>
        <taxon>Prostigmata</taxon>
        <taxon>Anystina</taxon>
        <taxon>Parasitengona</taxon>
        <taxon>Trombiculoidea</taxon>
        <taxon>Trombiculidae</taxon>
        <taxon>Leptotrombidium</taxon>
    </lineage>
</organism>
<comment type="caution">
    <text evidence="7">The sequence shown here is derived from an EMBL/GenBank/DDBJ whole genome shotgun (WGS) entry which is preliminary data.</text>
</comment>
<name>A0A443QDX9_9ACAR</name>
<feature type="domain" description="SLC26A/SulP transporter" evidence="6">
    <location>
        <begin position="2"/>
        <end position="76"/>
    </location>
</feature>
<evidence type="ECO:0000256" key="3">
    <source>
        <dbReference type="ARBA" id="ARBA00022989"/>
    </source>
</evidence>
<dbReference type="EMBL" id="NCKV01057995">
    <property type="protein sequence ID" value="RWS01243.1"/>
    <property type="molecule type" value="Genomic_DNA"/>
</dbReference>
<evidence type="ECO:0000313" key="8">
    <source>
        <dbReference type="Proteomes" id="UP000288716"/>
    </source>
</evidence>
<evidence type="ECO:0000256" key="2">
    <source>
        <dbReference type="ARBA" id="ARBA00022692"/>
    </source>
</evidence>
<feature type="transmembrane region" description="Helical" evidence="5">
    <location>
        <begin position="55"/>
        <end position="75"/>
    </location>
</feature>
<dbReference type="AlphaFoldDB" id="A0A443QDX9"/>
<gene>
    <name evidence="7" type="ORF">B4U80_11417</name>
</gene>
<dbReference type="Proteomes" id="UP000288716">
    <property type="component" value="Unassembled WGS sequence"/>
</dbReference>
<dbReference type="InterPro" id="IPR011547">
    <property type="entry name" value="SLC26A/SulP_dom"/>
</dbReference>
<dbReference type="InterPro" id="IPR001902">
    <property type="entry name" value="SLC26A/SulP_fam"/>
</dbReference>